<evidence type="ECO:0000313" key="6">
    <source>
        <dbReference type="Proteomes" id="UP000078084"/>
    </source>
</evidence>
<reference evidence="5 7" key="2">
    <citation type="submission" date="2019-02" db="EMBL/GenBank/DDBJ databases">
        <title>Genomic Encyclopedia of Type Strains, Phase IV (KMG-IV): sequencing the most valuable type-strain genomes for metagenomic binning, comparative biology and taxonomic classification.</title>
        <authorList>
            <person name="Goeker M."/>
        </authorList>
    </citation>
    <scope>NUCLEOTIDE SEQUENCE [LARGE SCALE GENOMIC DNA]</scope>
    <source>
        <strain evidence="5 7">DSM 16618</strain>
    </source>
</reference>
<dbReference type="SUPFAM" id="SSF55729">
    <property type="entry name" value="Acyl-CoA N-acyltransferases (Nat)"/>
    <property type="match status" value="1"/>
</dbReference>
<evidence type="ECO:0000259" key="3">
    <source>
        <dbReference type="PROSITE" id="PS51186"/>
    </source>
</evidence>
<evidence type="ECO:0000256" key="2">
    <source>
        <dbReference type="ARBA" id="ARBA00023315"/>
    </source>
</evidence>
<dbReference type="PANTHER" id="PTHR43800:SF1">
    <property type="entry name" value="PEPTIDYL-LYSINE N-ACETYLTRANSFERASE YJAB"/>
    <property type="match status" value="1"/>
</dbReference>
<dbReference type="InterPro" id="IPR016181">
    <property type="entry name" value="Acyl_CoA_acyltransferase"/>
</dbReference>
<dbReference type="InterPro" id="IPR000182">
    <property type="entry name" value="GNAT_dom"/>
</dbReference>
<protein>
    <submittedName>
        <fullName evidence="4 5">Acetyltransferase</fullName>
    </submittedName>
</protein>
<dbReference type="AlphaFoldDB" id="A0A171KS46"/>
<dbReference type="PANTHER" id="PTHR43800">
    <property type="entry name" value="PEPTIDYL-LYSINE N-ACETYLTRANSFERASE YJAB"/>
    <property type="match status" value="1"/>
</dbReference>
<name>A0A171KS46_9BURK</name>
<dbReference type="EMBL" id="LBNE01000005">
    <property type="protein sequence ID" value="KKO71713.1"/>
    <property type="molecule type" value="Genomic_DNA"/>
</dbReference>
<feature type="domain" description="N-acetyltransferase" evidence="3">
    <location>
        <begin position="6"/>
        <end position="150"/>
    </location>
</feature>
<reference evidence="4 6" key="1">
    <citation type="submission" date="2015-04" db="EMBL/GenBank/DDBJ databases">
        <title>Genome sequence of Kerstersia gyiorum CG1.</title>
        <authorList>
            <person name="Greninger A.L."/>
            <person name="Kozyreva V."/>
            <person name="Chaturvedi V."/>
        </authorList>
    </citation>
    <scope>NUCLEOTIDE SEQUENCE [LARGE SCALE GENOMIC DNA]</scope>
    <source>
        <strain evidence="4 6">CG1</strain>
    </source>
</reference>
<comment type="caution">
    <text evidence="4">The sequence shown here is derived from an EMBL/GenBank/DDBJ whole genome shotgun (WGS) entry which is preliminary data.</text>
</comment>
<dbReference type="Gene3D" id="3.40.630.30">
    <property type="match status" value="1"/>
</dbReference>
<dbReference type="EMBL" id="SGWZ01000004">
    <property type="protein sequence ID" value="RZS67234.1"/>
    <property type="molecule type" value="Genomic_DNA"/>
</dbReference>
<keyword evidence="1 4" id="KW-0808">Transferase</keyword>
<dbReference type="PROSITE" id="PS51186">
    <property type="entry name" value="GNAT"/>
    <property type="match status" value="1"/>
</dbReference>
<evidence type="ECO:0000313" key="5">
    <source>
        <dbReference type="EMBL" id="RZS67234.1"/>
    </source>
</evidence>
<dbReference type="CDD" id="cd04301">
    <property type="entry name" value="NAT_SF"/>
    <property type="match status" value="1"/>
</dbReference>
<evidence type="ECO:0000313" key="4">
    <source>
        <dbReference type="EMBL" id="KKO71713.1"/>
    </source>
</evidence>
<proteinExistence type="predicted"/>
<sequence length="159" mass="17356">MKNAPWAIRAYRPEDQARLSAIWFAASSQAHAFLGVDCLNRQRQLIEETYLAAAETWVACRDGRPLGFIGLLDDFIGGLFVDPAEQGLGVGRALVAHALALKGSLQLEVYASNPGALAFYQRLGFLEYGRQAEDGEGLPFEVVRMRSAMPTDRTIAPTG</sequence>
<dbReference type="Proteomes" id="UP000292039">
    <property type="component" value="Unassembled WGS sequence"/>
</dbReference>
<keyword evidence="6" id="KW-1185">Reference proteome</keyword>
<dbReference type="Proteomes" id="UP000078084">
    <property type="component" value="Unassembled WGS sequence"/>
</dbReference>
<dbReference type="Pfam" id="PF00583">
    <property type="entry name" value="Acetyltransf_1"/>
    <property type="match status" value="1"/>
</dbReference>
<gene>
    <name evidence="4" type="ORF">AAV32_08920</name>
    <name evidence="5" type="ORF">EV679_2447</name>
</gene>
<dbReference type="OrthoDB" id="9789605at2"/>
<organism evidence="4 6">
    <name type="scientific">Kerstersia gyiorum</name>
    <dbReference type="NCBI Taxonomy" id="206506"/>
    <lineage>
        <taxon>Bacteria</taxon>
        <taxon>Pseudomonadati</taxon>
        <taxon>Pseudomonadota</taxon>
        <taxon>Betaproteobacteria</taxon>
        <taxon>Burkholderiales</taxon>
        <taxon>Alcaligenaceae</taxon>
        <taxon>Kerstersia</taxon>
    </lineage>
</organism>
<dbReference type="GeneID" id="99726982"/>
<keyword evidence="2" id="KW-0012">Acyltransferase</keyword>
<dbReference type="RefSeq" id="WP_068370546.1">
    <property type="nucleotide sequence ID" value="NZ_CBCSEB010000008.1"/>
</dbReference>
<dbReference type="GO" id="GO:0016747">
    <property type="term" value="F:acyltransferase activity, transferring groups other than amino-acyl groups"/>
    <property type="evidence" value="ECO:0007669"/>
    <property type="project" value="InterPro"/>
</dbReference>
<accession>A0A171KS46</accession>
<dbReference type="STRING" id="206506.AAV32_08920"/>
<evidence type="ECO:0000313" key="7">
    <source>
        <dbReference type="Proteomes" id="UP000292039"/>
    </source>
</evidence>
<evidence type="ECO:0000256" key="1">
    <source>
        <dbReference type="ARBA" id="ARBA00022679"/>
    </source>
</evidence>